<dbReference type="InterPro" id="IPR029063">
    <property type="entry name" value="SAM-dependent_MTases_sf"/>
</dbReference>
<gene>
    <name evidence="2" type="ordered locus">Metbo_1845</name>
</gene>
<dbReference type="KEGG" id="mel:Metbo_1845"/>
<dbReference type="GeneID" id="10278302"/>
<organism evidence="2 3">
    <name type="scientific">Methanobacterium lacus (strain AL-21)</name>
    <dbReference type="NCBI Taxonomy" id="877455"/>
    <lineage>
        <taxon>Archaea</taxon>
        <taxon>Methanobacteriati</taxon>
        <taxon>Methanobacteriota</taxon>
        <taxon>Methanomada group</taxon>
        <taxon>Methanobacteria</taxon>
        <taxon>Methanobacteriales</taxon>
        <taxon>Methanobacteriaceae</taxon>
        <taxon>Methanobacterium</taxon>
    </lineage>
</organism>
<accession>F0TAJ5</accession>
<name>F0TAJ5_METLA</name>
<dbReference type="Pfam" id="PF13649">
    <property type="entry name" value="Methyltransf_25"/>
    <property type="match status" value="1"/>
</dbReference>
<dbReference type="Proteomes" id="UP000007490">
    <property type="component" value="Chromosome"/>
</dbReference>
<dbReference type="HOGENOM" id="CLU_091228_3_0_2"/>
<dbReference type="InterPro" id="IPR041698">
    <property type="entry name" value="Methyltransf_25"/>
</dbReference>
<dbReference type="OrthoDB" id="57427at2157"/>
<dbReference type="SUPFAM" id="SSF53335">
    <property type="entry name" value="S-adenosyl-L-methionine-dependent methyltransferases"/>
    <property type="match status" value="1"/>
</dbReference>
<reference evidence="3" key="1">
    <citation type="submission" date="2011-02" db="EMBL/GenBank/DDBJ databases">
        <title>Complete sequence of Methanobacterium sp. AL-21.</title>
        <authorList>
            <consortium name="US DOE Joint Genome Institute"/>
            <person name="Lucas S."/>
            <person name="Copeland A."/>
            <person name="Lapidus A."/>
            <person name="Cheng J.-F."/>
            <person name="Goodwin L."/>
            <person name="Pitluck S."/>
            <person name="Chertkov O."/>
            <person name="Detter J.C."/>
            <person name="Han C."/>
            <person name="Tapia R."/>
            <person name="Land M."/>
            <person name="Hauser L."/>
            <person name="Kyrpides N."/>
            <person name="Ivanova N."/>
            <person name="Mikhailova N."/>
            <person name="Pagani I."/>
            <person name="Cadillo-Quiroz H."/>
            <person name="Imachi H."/>
            <person name="Zinder S."/>
            <person name="Liu W."/>
            <person name="Woyke T."/>
        </authorList>
    </citation>
    <scope>NUCLEOTIDE SEQUENCE [LARGE SCALE GENOMIC DNA]</scope>
    <source>
        <strain evidence="3">AL-21</strain>
    </source>
</reference>
<dbReference type="Gene3D" id="3.40.50.150">
    <property type="entry name" value="Vaccinia Virus protein VP39"/>
    <property type="match status" value="1"/>
</dbReference>
<dbReference type="AlphaFoldDB" id="F0TAJ5"/>
<dbReference type="eggNOG" id="arCOG01790">
    <property type="taxonomic scope" value="Archaea"/>
</dbReference>
<reference evidence="2 3" key="2">
    <citation type="journal article" date="2014" name="Int. J. Syst. Evol. Microbiol.">
        <title>Methanobacterium paludis sp. nov. and a novel strain of Methanobacterium lacus isolated from northern peatlands.</title>
        <authorList>
            <person name="Cadillo-Quiroz H."/>
            <person name="Brauer S.L."/>
            <person name="Goodson N."/>
            <person name="Yavitt J.B."/>
            <person name="Zinder S.H."/>
        </authorList>
    </citation>
    <scope>NUCLEOTIDE SEQUENCE [LARGE SCALE GENOMIC DNA]</scope>
    <source>
        <strain evidence="2 3">AL-21</strain>
    </source>
</reference>
<evidence type="ECO:0000259" key="1">
    <source>
        <dbReference type="Pfam" id="PF13649"/>
    </source>
</evidence>
<keyword evidence="3" id="KW-1185">Reference proteome</keyword>
<keyword evidence="2" id="KW-0489">Methyltransferase</keyword>
<keyword evidence="2" id="KW-0808">Transferase</keyword>
<sequence>METGSGWKQFVGKQTPSTVELNGLFFNKVPTETKVVDFGCAWGRVGFELQKKGYHVCGFDINEHSIEYASEQAKKTNNKYPGKIDFITADALNLPYETNYFGACIMQAFLTTVTNPEARNEVITEAWRVLAPGGILYLADFGQNWNNPIYKARYLRDYSSTGEKGTFFVTEDGKEGGKELFLVHHYTLEELKQLLKNRFAIETTLSTTFKTFHGNNTLGYIIVAKKI</sequence>
<evidence type="ECO:0000313" key="2">
    <source>
        <dbReference type="EMBL" id="ADZ10067.1"/>
    </source>
</evidence>
<dbReference type="PANTHER" id="PTHR43591">
    <property type="entry name" value="METHYLTRANSFERASE"/>
    <property type="match status" value="1"/>
</dbReference>
<dbReference type="RefSeq" id="WP_013645418.1">
    <property type="nucleotide sequence ID" value="NC_015216.1"/>
</dbReference>
<dbReference type="GO" id="GO:0008168">
    <property type="term" value="F:methyltransferase activity"/>
    <property type="evidence" value="ECO:0007669"/>
    <property type="project" value="UniProtKB-KW"/>
</dbReference>
<dbReference type="CDD" id="cd02440">
    <property type="entry name" value="AdoMet_MTases"/>
    <property type="match status" value="1"/>
</dbReference>
<feature type="domain" description="Methyltransferase" evidence="1">
    <location>
        <begin position="35"/>
        <end position="134"/>
    </location>
</feature>
<dbReference type="GO" id="GO:0032259">
    <property type="term" value="P:methylation"/>
    <property type="evidence" value="ECO:0007669"/>
    <property type="project" value="UniProtKB-KW"/>
</dbReference>
<dbReference type="STRING" id="877455.Metbo_1845"/>
<protein>
    <submittedName>
        <fullName evidence="2">Methyltransferase type 11</fullName>
    </submittedName>
</protein>
<proteinExistence type="predicted"/>
<evidence type="ECO:0000313" key="3">
    <source>
        <dbReference type="Proteomes" id="UP000007490"/>
    </source>
</evidence>
<dbReference type="EMBL" id="CP002551">
    <property type="protein sequence ID" value="ADZ10067.1"/>
    <property type="molecule type" value="Genomic_DNA"/>
</dbReference>